<gene>
    <name evidence="1" type="ORF">Mic7113_1590</name>
</gene>
<protein>
    <submittedName>
        <fullName evidence="1">Uncharacterized protein</fullName>
    </submittedName>
</protein>
<dbReference type="KEGG" id="mic:Mic7113_1590"/>
<name>K9WCH4_9CYAN</name>
<dbReference type="HOGENOM" id="CLU_3397429_0_0_3"/>
<accession>K9WCH4</accession>
<proteinExistence type="predicted"/>
<sequence length="31" mass="3570">MFPFQLIATDVATQQGLRQVYKSEHGILYQS</sequence>
<dbReference type="STRING" id="1173027.Mic7113_1590"/>
<evidence type="ECO:0000313" key="2">
    <source>
        <dbReference type="Proteomes" id="UP000010471"/>
    </source>
</evidence>
<keyword evidence="2" id="KW-1185">Reference proteome</keyword>
<evidence type="ECO:0000313" key="1">
    <source>
        <dbReference type="EMBL" id="AFZ17464.1"/>
    </source>
</evidence>
<dbReference type="eggNOG" id="COG2189">
    <property type="taxonomic scope" value="Bacteria"/>
</dbReference>
<dbReference type="Proteomes" id="UP000010471">
    <property type="component" value="Chromosome"/>
</dbReference>
<reference evidence="1 2" key="1">
    <citation type="submission" date="2012-06" db="EMBL/GenBank/DDBJ databases">
        <title>Finished chromosome of genome of Microcoleus sp. PCC 7113.</title>
        <authorList>
            <consortium name="US DOE Joint Genome Institute"/>
            <person name="Gugger M."/>
            <person name="Coursin T."/>
            <person name="Rippka R."/>
            <person name="Tandeau De Marsac N."/>
            <person name="Huntemann M."/>
            <person name="Wei C.-L."/>
            <person name="Han J."/>
            <person name="Detter J.C."/>
            <person name="Han C."/>
            <person name="Tapia R."/>
            <person name="Chen A."/>
            <person name="Kyrpides N."/>
            <person name="Mavromatis K."/>
            <person name="Markowitz V."/>
            <person name="Szeto E."/>
            <person name="Ivanova N."/>
            <person name="Pagani I."/>
            <person name="Pati A."/>
            <person name="Goodwin L."/>
            <person name="Nordberg H.P."/>
            <person name="Cantor M.N."/>
            <person name="Hua S.X."/>
            <person name="Woyke T."/>
            <person name="Kerfeld C.A."/>
        </authorList>
    </citation>
    <scope>NUCLEOTIDE SEQUENCE [LARGE SCALE GENOMIC DNA]</scope>
    <source>
        <strain evidence="1 2">PCC 7113</strain>
    </source>
</reference>
<organism evidence="1 2">
    <name type="scientific">Allocoleopsis franciscana PCC 7113</name>
    <dbReference type="NCBI Taxonomy" id="1173027"/>
    <lineage>
        <taxon>Bacteria</taxon>
        <taxon>Bacillati</taxon>
        <taxon>Cyanobacteriota</taxon>
        <taxon>Cyanophyceae</taxon>
        <taxon>Coleofasciculales</taxon>
        <taxon>Coleofasciculaceae</taxon>
        <taxon>Allocoleopsis</taxon>
        <taxon>Allocoleopsis franciscana</taxon>
    </lineage>
</organism>
<dbReference type="AlphaFoldDB" id="K9WCH4"/>
<dbReference type="EMBL" id="CP003630">
    <property type="protein sequence ID" value="AFZ17464.1"/>
    <property type="molecule type" value="Genomic_DNA"/>
</dbReference>